<name>A0A7X4KKI2_9BURK</name>
<feature type="chain" id="PRO_5031039517" evidence="1">
    <location>
        <begin position="35"/>
        <end position="422"/>
    </location>
</feature>
<dbReference type="EMBL" id="WWCU01000001">
    <property type="protein sequence ID" value="MYN05755.1"/>
    <property type="molecule type" value="Genomic_DNA"/>
</dbReference>
<reference evidence="2 3" key="1">
    <citation type="submission" date="2019-12" db="EMBL/GenBank/DDBJ databases">
        <title>Novel species isolated from a subtropical stream in China.</title>
        <authorList>
            <person name="Lu H."/>
        </authorList>
    </citation>
    <scope>NUCLEOTIDE SEQUENCE [LARGE SCALE GENOMIC DNA]</scope>
    <source>
        <strain evidence="2 3">FT127W</strain>
    </source>
</reference>
<dbReference type="Proteomes" id="UP000450676">
    <property type="component" value="Unassembled WGS sequence"/>
</dbReference>
<keyword evidence="1" id="KW-0732">Signal</keyword>
<proteinExistence type="predicted"/>
<dbReference type="RefSeq" id="WP_161070157.1">
    <property type="nucleotide sequence ID" value="NZ_WWCU01000001.1"/>
</dbReference>
<gene>
    <name evidence="2" type="ORF">GTP77_00210</name>
</gene>
<sequence length="422" mass="47250">MIKEENKMSLKKNKFFLNLGLALISAAYASQSVAADLYAQLERDGNTFKIASNFSMTPPAPSSEKGFLLSSWPFKASNLDPAFDTKRFECVINSATKSDGCEKYRNNENSFVYVNTLSSFYGKTPDERRNIENRGGSAAGENAKAVAGGVLALPFLVVASPLLLLGQATKTETKKWVEFNHEEFMKAQEAGIKNSGFSSKEDFFKFQVNASKVFDNLNKTNLDQLAWLNGAVKKEREALRDYVNVGIEVNSYSFSPSKFVIPQLEIKQDLVAFESSNGAAIKQYYDDQYRDFAASLEADRIKLRPAYEAKLKQIEAAEKERLAQEIVAEKERIKQEKIANEQRRLALAKEAARLESFRKTLKVGEDTFCGPVIEVKYPMIKVAISAPLPGFASETWLKSNQVFPSEYGCRNVNGKLSPLHYF</sequence>
<comment type="caution">
    <text evidence="2">The sequence shown here is derived from an EMBL/GenBank/DDBJ whole genome shotgun (WGS) entry which is preliminary data.</text>
</comment>
<evidence type="ECO:0000313" key="2">
    <source>
        <dbReference type="EMBL" id="MYN05755.1"/>
    </source>
</evidence>
<evidence type="ECO:0000313" key="3">
    <source>
        <dbReference type="Proteomes" id="UP000450676"/>
    </source>
</evidence>
<dbReference type="AlphaFoldDB" id="A0A7X4KKI2"/>
<accession>A0A7X4KKI2</accession>
<evidence type="ECO:0000256" key="1">
    <source>
        <dbReference type="SAM" id="SignalP"/>
    </source>
</evidence>
<organism evidence="2 3">
    <name type="scientific">Pseudoduganella aquatica</name>
    <dbReference type="NCBI Taxonomy" id="2660641"/>
    <lineage>
        <taxon>Bacteria</taxon>
        <taxon>Pseudomonadati</taxon>
        <taxon>Pseudomonadota</taxon>
        <taxon>Betaproteobacteria</taxon>
        <taxon>Burkholderiales</taxon>
        <taxon>Oxalobacteraceae</taxon>
        <taxon>Telluria group</taxon>
        <taxon>Pseudoduganella</taxon>
    </lineage>
</organism>
<feature type="signal peptide" evidence="1">
    <location>
        <begin position="1"/>
        <end position="34"/>
    </location>
</feature>
<protein>
    <submittedName>
        <fullName evidence="2">Uncharacterized protein</fullName>
    </submittedName>
</protein>
<keyword evidence="3" id="KW-1185">Reference proteome</keyword>